<sequence length="145" mass="16023">ERAERAFQQKAQSLVRPGSDWSFEADGEDLTPELEQALAMRRQLEKERARAARTQRTTADVVGRMQKQMDLLGSQLRGVGAGSPWTLWTSCRLPGTPYQMSARYQEGRTNIELNLSPAADPCQAEANFVEGLTSQNLGVSLNIGV</sequence>
<evidence type="ECO:0000313" key="1">
    <source>
        <dbReference type="EMBL" id="CAK0895408.1"/>
    </source>
</evidence>
<evidence type="ECO:0008006" key="3">
    <source>
        <dbReference type="Google" id="ProtNLM"/>
    </source>
</evidence>
<dbReference type="Proteomes" id="UP001189429">
    <property type="component" value="Unassembled WGS sequence"/>
</dbReference>
<proteinExistence type="predicted"/>
<organism evidence="1 2">
    <name type="scientific">Prorocentrum cordatum</name>
    <dbReference type="NCBI Taxonomy" id="2364126"/>
    <lineage>
        <taxon>Eukaryota</taxon>
        <taxon>Sar</taxon>
        <taxon>Alveolata</taxon>
        <taxon>Dinophyceae</taxon>
        <taxon>Prorocentrales</taxon>
        <taxon>Prorocentraceae</taxon>
        <taxon>Prorocentrum</taxon>
    </lineage>
</organism>
<name>A0ABN9X7J2_9DINO</name>
<comment type="caution">
    <text evidence="1">The sequence shown here is derived from an EMBL/GenBank/DDBJ whole genome shotgun (WGS) entry which is preliminary data.</text>
</comment>
<evidence type="ECO:0000313" key="2">
    <source>
        <dbReference type="Proteomes" id="UP001189429"/>
    </source>
</evidence>
<protein>
    <recommendedName>
        <fullName evidence="3">Kinetochore protein SPC25</fullName>
    </recommendedName>
</protein>
<reference evidence="1" key="1">
    <citation type="submission" date="2023-10" db="EMBL/GenBank/DDBJ databases">
        <authorList>
            <person name="Chen Y."/>
            <person name="Shah S."/>
            <person name="Dougan E. K."/>
            <person name="Thang M."/>
            <person name="Chan C."/>
        </authorList>
    </citation>
    <scope>NUCLEOTIDE SEQUENCE [LARGE SCALE GENOMIC DNA]</scope>
</reference>
<accession>A0ABN9X7J2</accession>
<feature type="non-terminal residue" evidence="1">
    <location>
        <position position="1"/>
    </location>
</feature>
<keyword evidence="2" id="KW-1185">Reference proteome</keyword>
<gene>
    <name evidence="1" type="ORF">PCOR1329_LOCUS74160</name>
</gene>
<dbReference type="EMBL" id="CAUYUJ010020034">
    <property type="protein sequence ID" value="CAK0895408.1"/>
    <property type="molecule type" value="Genomic_DNA"/>
</dbReference>